<proteinExistence type="predicted"/>
<evidence type="ECO:0008006" key="3">
    <source>
        <dbReference type="Google" id="ProtNLM"/>
    </source>
</evidence>
<organism evidence="1 2">
    <name type="scientific">Pseudoalteromonas aurantia 208</name>
    <dbReference type="NCBI Taxonomy" id="1314867"/>
    <lineage>
        <taxon>Bacteria</taxon>
        <taxon>Pseudomonadati</taxon>
        <taxon>Pseudomonadota</taxon>
        <taxon>Gammaproteobacteria</taxon>
        <taxon>Alteromonadales</taxon>
        <taxon>Pseudoalteromonadaceae</taxon>
        <taxon>Pseudoalteromonas</taxon>
    </lineage>
</organism>
<name>A0ABR9EC20_9GAMM</name>
<dbReference type="Proteomes" id="UP000615755">
    <property type="component" value="Unassembled WGS sequence"/>
</dbReference>
<accession>A0ABR9EC20</accession>
<sequence length="37" mass="4223">MNLIVCDGLKVNSFEALTLHHLLFAINFNGVYNFILK</sequence>
<dbReference type="EMBL" id="AQGV01000012">
    <property type="protein sequence ID" value="MBE0368546.1"/>
    <property type="molecule type" value="Genomic_DNA"/>
</dbReference>
<reference evidence="1 2" key="1">
    <citation type="submission" date="2015-03" db="EMBL/GenBank/DDBJ databases">
        <title>Genome sequence of Pseudoalteromonas aurantia.</title>
        <authorList>
            <person name="Xie B.-B."/>
            <person name="Rong J.-C."/>
            <person name="Qin Q.-L."/>
            <person name="Zhang Y.-Z."/>
        </authorList>
    </citation>
    <scope>NUCLEOTIDE SEQUENCE [LARGE SCALE GENOMIC DNA]</scope>
    <source>
        <strain evidence="1 2">208</strain>
    </source>
</reference>
<evidence type="ECO:0000313" key="1">
    <source>
        <dbReference type="EMBL" id="MBE0368546.1"/>
    </source>
</evidence>
<evidence type="ECO:0000313" key="2">
    <source>
        <dbReference type="Proteomes" id="UP000615755"/>
    </source>
</evidence>
<comment type="caution">
    <text evidence="1">The sequence shown here is derived from an EMBL/GenBank/DDBJ whole genome shotgun (WGS) entry which is preliminary data.</text>
</comment>
<gene>
    <name evidence="1" type="ORF">PAUR_a2171</name>
</gene>
<protein>
    <recommendedName>
        <fullName evidence="3">Orphan protein</fullName>
    </recommendedName>
</protein>
<keyword evidence="2" id="KW-1185">Reference proteome</keyword>